<sequence>MTKYVRIGTEESIHLQSKSFLLAIIVITILILLFKSKDLAHISKIEANEDCVSTSNVSKTFGFHNYTEYLRGEIPLIIAEIARVVADQLMVEFGGRRVYMVINHLNQRKVDVNRPYEQGTEPNKTSPIDFSKSQIAWKSYHEFLKSAVDEVEARFGRGLVIDFHGHDHKKEYIEVGYLLPVHSLALPTHTLNTNSSIHNSSSIRSLYYRMIDAQITFTSLIRADVLSLGGRLQTLGYHTVPSQAHHYPMPHKSYLPDGGGYSIRTYGSSNGRKVDAVQLELPKKFRIGIEASHRFVVDLVEAITWFFKTYYWGRIGCLEYLRRRNDPSQNVQNNRQKHESTRAEISVAALLILTILYHLYNLLISVPENIFSTLRTSLRTPTFKLKALLGTEPKRYTEPEIDIILTKFASLENRYLYASYGHEAFLDCTYCRDATDYLYYILPKITFSYVVMVAIIGLATTLRRKQDYRTYCVVFLVACGAFDIYSYATLDLRLLISNSAISNDYYHYSTADFYRRLAFLGVSFAILILNKTDVRTEAEILLDLQRSQEYVLVRLQGATLQRAAILRDSGLRKAYVDYYKRVEVDEGMVYSDPEYKKARAAALAKLNVENIARDAELYVENLTRVRESEGMLTNRDQNDMYRATTTNSNLVGGGASRLSSGGL</sequence>
<keyword evidence="4" id="KW-1185">Reference proteome</keyword>
<reference evidence="3" key="1">
    <citation type="submission" date="2021-06" db="EMBL/GenBank/DDBJ databases">
        <authorList>
            <person name="Kallberg Y."/>
            <person name="Tangrot J."/>
            <person name="Rosling A."/>
        </authorList>
    </citation>
    <scope>NUCLEOTIDE SEQUENCE</scope>
    <source>
        <strain evidence="3">MT106</strain>
    </source>
</reference>
<dbReference type="PANTHER" id="PTHR39470">
    <property type="entry name" value="CHROMOSOME 10, WHOLE GENOME SHOTGUN SEQUENCE"/>
    <property type="match status" value="1"/>
</dbReference>
<feature type="region of interest" description="Disordered" evidence="1">
    <location>
        <begin position="642"/>
        <end position="663"/>
    </location>
</feature>
<dbReference type="Gene3D" id="3.40.630.40">
    <property type="entry name" value="Zn-dependent exopeptidases"/>
    <property type="match status" value="1"/>
</dbReference>
<feature type="transmembrane region" description="Helical" evidence="2">
    <location>
        <begin position="345"/>
        <end position="364"/>
    </location>
</feature>
<evidence type="ECO:0000256" key="2">
    <source>
        <dbReference type="SAM" id="Phobius"/>
    </source>
</evidence>
<keyword evidence="2" id="KW-0812">Transmembrane</keyword>
<evidence type="ECO:0000313" key="3">
    <source>
        <dbReference type="EMBL" id="CAG8444495.1"/>
    </source>
</evidence>
<feature type="transmembrane region" description="Helical" evidence="2">
    <location>
        <begin position="437"/>
        <end position="459"/>
    </location>
</feature>
<feature type="transmembrane region" description="Helical" evidence="2">
    <location>
        <begin position="471"/>
        <end position="488"/>
    </location>
</feature>
<accession>A0A9N8VC14</accession>
<dbReference type="AlphaFoldDB" id="A0A9N8VC14"/>
<comment type="caution">
    <text evidence="3">The sequence shown here is derived from an EMBL/GenBank/DDBJ whole genome shotgun (WGS) entry which is preliminary data.</text>
</comment>
<keyword evidence="2" id="KW-0472">Membrane</keyword>
<feature type="transmembrane region" description="Helical" evidence="2">
    <location>
        <begin position="513"/>
        <end position="530"/>
    </location>
</feature>
<gene>
    <name evidence="3" type="ORF">AGERDE_LOCUS1312</name>
</gene>
<dbReference type="PANTHER" id="PTHR39470:SF1">
    <property type="entry name" value="CHORISMATE SYNTHASE PROTEIN"/>
    <property type="match status" value="1"/>
</dbReference>
<feature type="compositionally biased region" description="Gly residues" evidence="1">
    <location>
        <begin position="651"/>
        <end position="663"/>
    </location>
</feature>
<dbReference type="Proteomes" id="UP000789831">
    <property type="component" value="Unassembled WGS sequence"/>
</dbReference>
<proteinExistence type="predicted"/>
<protein>
    <submittedName>
        <fullName evidence="3">387_t:CDS:1</fullName>
    </submittedName>
</protein>
<organism evidence="3 4">
    <name type="scientific">Ambispora gerdemannii</name>
    <dbReference type="NCBI Taxonomy" id="144530"/>
    <lineage>
        <taxon>Eukaryota</taxon>
        <taxon>Fungi</taxon>
        <taxon>Fungi incertae sedis</taxon>
        <taxon>Mucoromycota</taxon>
        <taxon>Glomeromycotina</taxon>
        <taxon>Glomeromycetes</taxon>
        <taxon>Archaeosporales</taxon>
        <taxon>Ambisporaceae</taxon>
        <taxon>Ambispora</taxon>
    </lineage>
</organism>
<evidence type="ECO:0000256" key="1">
    <source>
        <dbReference type="SAM" id="MobiDB-lite"/>
    </source>
</evidence>
<dbReference type="OrthoDB" id="4218123at2759"/>
<dbReference type="EMBL" id="CAJVPL010000086">
    <property type="protein sequence ID" value="CAG8444495.1"/>
    <property type="molecule type" value="Genomic_DNA"/>
</dbReference>
<evidence type="ECO:0000313" key="4">
    <source>
        <dbReference type="Proteomes" id="UP000789831"/>
    </source>
</evidence>
<keyword evidence="2" id="KW-1133">Transmembrane helix</keyword>
<feature type="transmembrane region" description="Helical" evidence="2">
    <location>
        <begin position="15"/>
        <end position="34"/>
    </location>
</feature>
<name>A0A9N8VC14_9GLOM</name>